<evidence type="ECO:0000313" key="1">
    <source>
        <dbReference type="EMBL" id="WAJ31451.1"/>
    </source>
</evidence>
<dbReference type="EC" id="3.5.1.28" evidence="1"/>
<protein>
    <submittedName>
        <fullName evidence="1">N-acetylmuramoyl-L-alanine amidase</fullName>
        <ecNumber evidence="1">3.5.1.28</ecNumber>
    </submittedName>
</protein>
<accession>A0ACD4NXE8</accession>
<sequence>MLRWLLAVLALTATALSPASATSVVEAIEQTSSAEALRWVLDLDAAADARLIALTGPNRIVLDLTDTVTAVALPAPEGGLVTAIKHGLAGEDRYRIIFTLARPVAASVQAVALPAGPGLELELRASGAKTSSIVGGPATVASASAAREAETPRTARHVIVVDAGHGGEDEGAEGAAGTMEKDVNLAFAKALSAELESHDDIDVVLTREDDTFIPLSERAAVARKAEADLFISIHADSIRYPELRGATVYTLSARASDELSRQVADSENAADRFADPRFAEAPEIVDILVDLTRRETIGFSEHFATDLVRRLGEANVRLIKNPKRSAGFRVLTAPDVPSVLVELGYLSNKEDEKLLKSDAWRRETARIMGAAVADYIKGRTRPTNRS</sequence>
<reference evidence="1" key="1">
    <citation type="submission" date="2022-11" db="EMBL/GenBank/DDBJ databases">
        <title>beta-Carotene-producing bacterium, Jeongeuplla avenae sp. nov., alleviates the salt stress of Arabidopsis seedlings.</title>
        <authorList>
            <person name="Jiang L."/>
            <person name="Lee J."/>
        </authorList>
    </citation>
    <scope>NUCLEOTIDE SEQUENCE</scope>
    <source>
        <strain evidence="1">DY_R2A_6</strain>
    </source>
</reference>
<proteinExistence type="predicted"/>
<name>A0ACD4NXE8_9HYPH</name>
<dbReference type="EMBL" id="CP113520">
    <property type="protein sequence ID" value="WAJ31451.1"/>
    <property type="molecule type" value="Genomic_DNA"/>
</dbReference>
<organism evidence="1 2">
    <name type="scientific">Antarcticirhabdus aurantiaca</name>
    <dbReference type="NCBI Taxonomy" id="2606717"/>
    <lineage>
        <taxon>Bacteria</taxon>
        <taxon>Pseudomonadati</taxon>
        <taxon>Pseudomonadota</taxon>
        <taxon>Alphaproteobacteria</taxon>
        <taxon>Hyphomicrobiales</taxon>
        <taxon>Aurantimonadaceae</taxon>
        <taxon>Antarcticirhabdus</taxon>
    </lineage>
</organism>
<evidence type="ECO:0000313" key="2">
    <source>
        <dbReference type="Proteomes" id="UP001163223"/>
    </source>
</evidence>
<gene>
    <name evidence="1" type="ORF">OXU80_12895</name>
</gene>
<dbReference type="Proteomes" id="UP001163223">
    <property type="component" value="Chromosome"/>
</dbReference>
<keyword evidence="2" id="KW-1185">Reference proteome</keyword>
<keyword evidence="1" id="KW-0378">Hydrolase</keyword>